<evidence type="ECO:0000256" key="1">
    <source>
        <dbReference type="ARBA" id="ARBA00004167"/>
    </source>
</evidence>
<dbReference type="InterPro" id="IPR007452">
    <property type="entry name" value="TamB_C"/>
</dbReference>
<evidence type="ECO:0000256" key="3">
    <source>
        <dbReference type="ARBA" id="ARBA00022989"/>
    </source>
</evidence>
<feature type="compositionally biased region" description="Polar residues" evidence="5">
    <location>
        <begin position="1506"/>
        <end position="1517"/>
    </location>
</feature>
<proteinExistence type="predicted"/>
<evidence type="ECO:0000259" key="7">
    <source>
        <dbReference type="Pfam" id="PF04357"/>
    </source>
</evidence>
<feature type="compositionally biased region" description="Low complexity" evidence="5">
    <location>
        <begin position="1463"/>
        <end position="1505"/>
    </location>
</feature>
<dbReference type="Pfam" id="PF04357">
    <property type="entry name" value="TamB"/>
    <property type="match status" value="2"/>
</dbReference>
<evidence type="ECO:0000256" key="5">
    <source>
        <dbReference type="SAM" id="MobiDB-lite"/>
    </source>
</evidence>
<keyword evidence="4 6" id="KW-0472">Membrane</keyword>
<feature type="domain" description="Translocation and assembly module TamB C-terminal" evidence="7">
    <location>
        <begin position="1383"/>
        <end position="1806"/>
    </location>
</feature>
<evidence type="ECO:0000256" key="6">
    <source>
        <dbReference type="SAM" id="Phobius"/>
    </source>
</evidence>
<dbReference type="RefSeq" id="WP_208349284.1">
    <property type="nucleotide sequence ID" value="NZ_JAALHA020000010.1"/>
</dbReference>
<comment type="caution">
    <text evidence="8">The sequence shown here is derived from an EMBL/GenBank/DDBJ whole genome shotgun (WGS) entry which is preliminary data.</text>
</comment>
<name>A0AAP5IC51_9CYAN</name>
<dbReference type="Proteomes" id="UP000667802">
    <property type="component" value="Unassembled WGS sequence"/>
</dbReference>
<dbReference type="GO" id="GO:0009306">
    <property type="term" value="P:protein secretion"/>
    <property type="evidence" value="ECO:0007669"/>
    <property type="project" value="InterPro"/>
</dbReference>
<reference evidence="9" key="1">
    <citation type="journal article" date="2021" name="Science">
        <title>Hunting the eagle killer: A cyanobacterial neurotoxin causes vacuolar myelinopathy.</title>
        <authorList>
            <person name="Breinlinger S."/>
            <person name="Phillips T.J."/>
            <person name="Haram B.N."/>
            <person name="Mares J."/>
            <person name="Martinez Yerena J.A."/>
            <person name="Hrouzek P."/>
            <person name="Sobotka R."/>
            <person name="Henderson W.M."/>
            <person name="Schmieder P."/>
            <person name="Williams S.M."/>
            <person name="Lauderdale J.D."/>
            <person name="Wilde H.D."/>
            <person name="Gerrin W."/>
            <person name="Kust A."/>
            <person name="Washington J.W."/>
            <person name="Wagner C."/>
            <person name="Geier B."/>
            <person name="Liebeke M."/>
            <person name="Enke H."/>
            <person name="Niedermeyer T.H.J."/>
            <person name="Wilde S.B."/>
        </authorList>
    </citation>
    <scope>NUCLEOTIDE SEQUENCE [LARGE SCALE GENOMIC DNA]</scope>
    <source>
        <strain evidence="9">Thurmond2011</strain>
    </source>
</reference>
<dbReference type="GO" id="GO:0005886">
    <property type="term" value="C:plasma membrane"/>
    <property type="evidence" value="ECO:0007669"/>
    <property type="project" value="InterPro"/>
</dbReference>
<feature type="region of interest" description="Disordered" evidence="5">
    <location>
        <begin position="1463"/>
        <end position="1517"/>
    </location>
</feature>
<dbReference type="InterPro" id="IPR053022">
    <property type="entry name" value="Chloroplast_translocon_comp"/>
</dbReference>
<dbReference type="EMBL" id="JAALHA020000010">
    <property type="protein sequence ID" value="MDR9896998.1"/>
    <property type="molecule type" value="Genomic_DNA"/>
</dbReference>
<evidence type="ECO:0000313" key="9">
    <source>
        <dbReference type="Proteomes" id="UP000667802"/>
    </source>
</evidence>
<organism evidence="8 9">
    <name type="scientific">Aetokthonos hydrillicola Thurmond2011</name>
    <dbReference type="NCBI Taxonomy" id="2712845"/>
    <lineage>
        <taxon>Bacteria</taxon>
        <taxon>Bacillati</taxon>
        <taxon>Cyanobacteriota</taxon>
        <taxon>Cyanophyceae</taxon>
        <taxon>Nostocales</taxon>
        <taxon>Hapalosiphonaceae</taxon>
        <taxon>Aetokthonos</taxon>
    </lineage>
</organism>
<keyword evidence="9" id="KW-1185">Reference proteome</keyword>
<gene>
    <name evidence="8" type="ORF">G7B40_020860</name>
</gene>
<evidence type="ECO:0000256" key="2">
    <source>
        <dbReference type="ARBA" id="ARBA00022692"/>
    </source>
</evidence>
<dbReference type="PANTHER" id="PTHR34457:SF3">
    <property type="entry name" value="PROTEIN TIC236, CHLOROPLASTIC"/>
    <property type="match status" value="1"/>
</dbReference>
<dbReference type="PANTHER" id="PTHR34457">
    <property type="entry name" value="EMBRYO DEFECTIVE 2410"/>
    <property type="match status" value="1"/>
</dbReference>
<accession>A0AAP5IC51</accession>
<feature type="transmembrane region" description="Helical" evidence="6">
    <location>
        <begin position="21"/>
        <end position="41"/>
    </location>
</feature>
<keyword evidence="2 6" id="KW-0812">Transmembrane</keyword>
<keyword evidence="3 6" id="KW-1133">Transmembrane helix</keyword>
<evidence type="ECO:0000313" key="8">
    <source>
        <dbReference type="EMBL" id="MDR9896998.1"/>
    </source>
</evidence>
<protein>
    <submittedName>
        <fullName evidence="8">Translocation/assembly module TamB domain-containing protein</fullName>
    </submittedName>
</protein>
<comment type="subcellular location">
    <subcellularLocation>
        <location evidence="1">Membrane</location>
        <topology evidence="1">Single-pass membrane protein</topology>
    </subcellularLocation>
</comment>
<feature type="domain" description="Translocation and assembly module TamB C-terminal" evidence="7">
    <location>
        <begin position="219"/>
        <end position="402"/>
    </location>
</feature>
<sequence length="1806" mass="191514">MTNSNPDNHSNPRIKKFLRRGGIALGGLFLVGLAGGAWRLWFFVHKQLTPLVAQSLTTTLNRPVKVGKVTGFSLTGVQFGASSIPPTATDPEKATVDAVEAHFNPLQLLFNRTLKLDVTLVNPDIYLQQNQQGRWFTTTFAPTGKPGPIKIELENIRFRGAKAVVVPQLRVGAEEQGSRGAGGGSSSLGYPVVFTQVNGTAQLLNNYQQIKFDLGGLPADGGKVSVQGNAYIKTFETSLQVHAEDFLASDVTHIIKLPVNLQAGRVQADLNVQLKSWSPQLQTWEDTSINGNALAQGVRLQIPQLPQPFINSQGKLNFSGTQIQLDNVTTSYGKIPLVANGTVDTKAGLNLAARVNAVSLANAADTLKLKFPVPVTGEAKADLKVVGVTTQPVLVGTVASTKPATVDRIPVSSFSSNFNFYTASSVINLNNIQAKPVVGGEVTGTGKISLAQYPQLPPRLDFNLTAKNVPGDAIASLYNIKTPFQLGAVAATAQVTGPTSNSQTVVELQAPNGTYPTNGTLTILAPQDQGLLFRNVAFNVGGGTLQGSLRWTKQGWQAIADASGIQVERFVNSSQLQNISLQDAQFNGRSILSGTSAPFTIATIRPENARVNVAGGTVAISSLQLKNQDFTVGLVANAIQPRLLLKQAPPTLNGSLNGAFQIAGNTNALSANTIRATGNANLTVSGGSVRASNILLSNGRYQANVNASGVQLSQFSPQLQGKFGGNVRVAGTLEQQNLAYLLENLRANGQVNFSQGLASLQQPLSAVINWDGQKLNIERVNSKNLNAKGYIAAKVTGNKPEITDINLNVEARNYNLQQLPIKLNQAITLAGNADFIGQIRGTLPLPNVQGQLALRDLVVNKLGFEPVLNGSVQSVQGQGASINLSGGRDQIAASLNAANQINSFTVKWKNALATGQAQGDNLAVNVNNFPLSALNISLPPSARLGNGTIAGVLDGDLLVNQKTFAATGNVAIAQPQIGLIRGDRATAQFSYDNGTAKLTSSEFDKGNSRYTLTGNFAQTPKGPQIQAQANVTQGQIQDILTALQFSSLQDFQRGATAPTYGTAADVTTTPVGFSPNLPISVQLQRFNQIEARIAQAQQQERNTSYIPSLADLTGTFNAAISVDTATPNGLTANFNLNGQNFVWGRSNEPDRMYTAQQIIAQGSYQSGVLTLRPLRIDSNLGLIAFTGNIGSTEQSGQLQINNFPLQTLNNFVKLPVSVTGNLNATANITGGIKNPQAAGELQVTDATLNQKALQSATANFGYNDGRLNFNSNILVSSSEPVTLSGRIPYKLPFATVASASDQINLNVDVRNQGLGILNLLTNQIAFESGNGEVNLAVSGTLQQPQLKGIANLSNATFTAQALQGKLTDVTANVLFNLDQINVQNFQGNFNKGQVVAQGNIPIFDNPATPLPNPLTINLNKLNVNLNTLYKGGVDGNIQITGYALNPVISGQLQLANGQVSIPTSTNNTNSASSDSTNSVNLENTDSTNSENTNSASSSTNVAPTTEQNQQNKSQTANLNGRLNNLELTLGKNVEINLPPIISFRAAGTLDVDGPFTAPVPKGTIRLTGGGVNLFATQFNLARGSRQTATFTANRPRDPDLNINLVTNIVDAPPTQVRTSPLSSEINDPFITGFDPVTTIRVNARINGPASRLDQNLRLTSSPERSQAEIVAVLGGTFLQTLGGGTQSTLGLVNLASSTLNIQRTFTQIGNAIGLSDFRIFPTINPTNSNSKRNSSGGNSTNTGLDVAAEAGVNVARNFYLSAQKILTTNQPIQFGVNYRLTPNIRVRTSTDFTEDNNAQIEYQTRF</sequence>
<evidence type="ECO:0000256" key="4">
    <source>
        <dbReference type="ARBA" id="ARBA00023136"/>
    </source>
</evidence>